<dbReference type="InterPro" id="IPR001737">
    <property type="entry name" value="KsgA/Erm"/>
</dbReference>
<evidence type="ECO:0000313" key="8">
    <source>
        <dbReference type="Proteomes" id="UP000018745"/>
    </source>
</evidence>
<evidence type="ECO:0000256" key="4">
    <source>
        <dbReference type="ARBA" id="ARBA00022884"/>
    </source>
</evidence>
<dbReference type="InterPro" id="IPR020598">
    <property type="entry name" value="rRNA_Ade_methylase_Trfase_N"/>
</dbReference>
<dbReference type="SUPFAM" id="SSF53335">
    <property type="entry name" value="S-adenosyl-L-methionine-dependent methyltransferases"/>
    <property type="match status" value="1"/>
</dbReference>
<name>A0ABN4BQI2_9MOLU</name>
<protein>
    <submittedName>
        <fullName evidence="7">rRNA methyltransferase</fullName>
    </submittedName>
</protein>
<dbReference type="PANTHER" id="PTHR11727">
    <property type="entry name" value="DIMETHYLADENOSINE TRANSFERASE"/>
    <property type="match status" value="1"/>
</dbReference>
<evidence type="ECO:0000256" key="3">
    <source>
        <dbReference type="ARBA" id="ARBA00022691"/>
    </source>
</evidence>
<dbReference type="GO" id="GO:0008168">
    <property type="term" value="F:methyltransferase activity"/>
    <property type="evidence" value="ECO:0007669"/>
    <property type="project" value="UniProtKB-KW"/>
</dbReference>
<evidence type="ECO:0000313" key="7">
    <source>
        <dbReference type="EMBL" id="AHC40067.1"/>
    </source>
</evidence>
<comment type="similarity">
    <text evidence="5">Belongs to the class I-like SAM-binding methyltransferase superfamily. rRNA adenine N(6)-methyltransferase family.</text>
</comment>
<evidence type="ECO:0000256" key="5">
    <source>
        <dbReference type="PROSITE-ProRule" id="PRU01026"/>
    </source>
</evidence>
<comment type="caution">
    <text evidence="5">Lacks conserved residue(s) required for the propagation of feature annotation.</text>
</comment>
<keyword evidence="4 5" id="KW-0694">RNA-binding</keyword>
<sequence length="179" mass="21115">MKISIEELNTNGKEILLFGNIPYYISTQIFFKFLELELFKEAYFTVQKEFFETVNASFNTKHYSSLSVLFQTFCETKRLFDIGRLNFFPKPNVDSTFLSLKKKYQPNEQLLKDYSVFVKNCFARPRKILLNSPLFEKFSDSIKKSLIEKNLITKNTRISELSPNQILELFKTLKELSIL</sequence>
<proteinExistence type="inferred from homology"/>
<feature type="domain" description="Ribosomal RNA adenine methylase transferase N-terminal" evidence="6">
    <location>
        <begin position="2"/>
        <end position="104"/>
    </location>
</feature>
<dbReference type="Pfam" id="PF00398">
    <property type="entry name" value="RrnaAD"/>
    <property type="match status" value="1"/>
</dbReference>
<feature type="binding site" evidence="5">
    <location>
        <position position="20"/>
    </location>
    <ligand>
        <name>S-adenosyl-L-methionine</name>
        <dbReference type="ChEBI" id="CHEBI:59789"/>
    </ligand>
</feature>
<dbReference type="Gene3D" id="3.40.50.150">
    <property type="entry name" value="Vaccinia Virus protein VP39"/>
    <property type="match status" value="1"/>
</dbReference>
<dbReference type="PROSITE" id="PS51689">
    <property type="entry name" value="SAM_RNA_A_N6_MT"/>
    <property type="match status" value="1"/>
</dbReference>
<dbReference type="InterPro" id="IPR023165">
    <property type="entry name" value="rRNA_Ade_diMease-like_C"/>
</dbReference>
<feature type="binding site" evidence="5">
    <location>
        <position position="1"/>
    </location>
    <ligand>
        <name>S-adenosyl-L-methionine</name>
        <dbReference type="ChEBI" id="CHEBI:59789"/>
    </ligand>
</feature>
<dbReference type="GO" id="GO:0032259">
    <property type="term" value="P:methylation"/>
    <property type="evidence" value="ECO:0007669"/>
    <property type="project" value="UniProtKB-KW"/>
</dbReference>
<dbReference type="SMART" id="SM00650">
    <property type="entry name" value="rADc"/>
    <property type="match status" value="1"/>
</dbReference>
<dbReference type="InterPro" id="IPR029063">
    <property type="entry name" value="SAM-dependent_MTases_sf"/>
</dbReference>
<keyword evidence="8" id="KW-1185">Reference proteome</keyword>
<accession>A0ABN4BQI2</accession>
<gene>
    <name evidence="7" type="ORF">OVS_04455</name>
</gene>
<evidence type="ECO:0000256" key="1">
    <source>
        <dbReference type="ARBA" id="ARBA00022603"/>
    </source>
</evidence>
<keyword evidence="2 5" id="KW-0808">Transferase</keyword>
<reference evidence="7 8" key="1">
    <citation type="journal article" date="2014" name="Genome Announc.">
        <title>Complete Genome Sequence of Mycoplasma ovis Strain Michigan, a Hemoplasma of Sheep with Two Distinct 16S rRNA Genes.</title>
        <authorList>
            <person name="Deshuillers P.L."/>
            <person name="Santos A.P."/>
            <person name="do Nascimento N.C."/>
            <person name="Hampel J.A."/>
            <person name="Bergin I.L."/>
            <person name="Dyson M.C."/>
            <person name="Messick J.B."/>
        </authorList>
    </citation>
    <scope>NUCLEOTIDE SEQUENCE [LARGE SCALE GENOMIC DNA]</scope>
    <source>
        <strain evidence="7 8">Michigan</strain>
    </source>
</reference>
<evidence type="ECO:0000259" key="6">
    <source>
        <dbReference type="SMART" id="SM00650"/>
    </source>
</evidence>
<organism evidence="7 8">
    <name type="scientific">Mycoplasma ovis str. Michigan</name>
    <dbReference type="NCBI Taxonomy" id="1415773"/>
    <lineage>
        <taxon>Bacteria</taxon>
        <taxon>Bacillati</taxon>
        <taxon>Mycoplasmatota</taxon>
        <taxon>Mollicutes</taxon>
        <taxon>Mycoplasmataceae</taxon>
        <taxon>Mycoplasma</taxon>
    </lineage>
</organism>
<keyword evidence="3 5" id="KW-0949">S-adenosyl-L-methionine</keyword>
<dbReference type="Proteomes" id="UP000018745">
    <property type="component" value="Chromosome"/>
</dbReference>
<dbReference type="Gene3D" id="1.10.8.100">
    <property type="entry name" value="Ribosomal RNA adenine dimethylase-like, domain 2"/>
    <property type="match status" value="1"/>
</dbReference>
<keyword evidence="1 5" id="KW-0489">Methyltransferase</keyword>
<evidence type="ECO:0000256" key="2">
    <source>
        <dbReference type="ARBA" id="ARBA00022679"/>
    </source>
</evidence>
<dbReference type="PANTHER" id="PTHR11727:SF7">
    <property type="entry name" value="DIMETHYLADENOSINE TRANSFERASE-RELATED"/>
    <property type="match status" value="1"/>
</dbReference>
<dbReference type="EMBL" id="CP006935">
    <property type="protein sequence ID" value="AHC40067.1"/>
    <property type="molecule type" value="Genomic_DNA"/>
</dbReference>